<keyword evidence="1" id="KW-0812">Transmembrane</keyword>
<evidence type="ECO:0000256" key="1">
    <source>
        <dbReference type="SAM" id="Phobius"/>
    </source>
</evidence>
<feature type="domain" description="Carbohydrate-binding" evidence="2">
    <location>
        <begin position="50"/>
        <end position="217"/>
    </location>
</feature>
<dbReference type="EMBL" id="SIXF01000002">
    <property type="protein sequence ID" value="TBO44307.1"/>
    <property type="molecule type" value="Genomic_DNA"/>
</dbReference>
<dbReference type="SUPFAM" id="SSF49344">
    <property type="entry name" value="CBD9-like"/>
    <property type="match status" value="1"/>
</dbReference>
<keyword evidence="4" id="KW-1185">Reference proteome</keyword>
<dbReference type="GO" id="GO:0030246">
    <property type="term" value="F:carbohydrate binding"/>
    <property type="evidence" value="ECO:0007669"/>
    <property type="project" value="InterPro"/>
</dbReference>
<evidence type="ECO:0000313" key="4">
    <source>
        <dbReference type="Proteomes" id="UP000291819"/>
    </source>
</evidence>
<proteinExistence type="predicted"/>
<dbReference type="Pfam" id="PF06452">
    <property type="entry name" value="CBM9_1"/>
    <property type="match status" value="1"/>
</dbReference>
<dbReference type="RefSeq" id="WP_131028387.1">
    <property type="nucleotide sequence ID" value="NZ_SIXF01000002.1"/>
</dbReference>
<evidence type="ECO:0000259" key="2">
    <source>
        <dbReference type="Pfam" id="PF06452"/>
    </source>
</evidence>
<gene>
    <name evidence="3" type="ORF">EYS08_03060</name>
</gene>
<dbReference type="Proteomes" id="UP000291819">
    <property type="component" value="Unassembled WGS sequence"/>
</dbReference>
<dbReference type="OrthoDB" id="9793489at2"/>
<sequence>MLPIKKIKFFIRKANIVVLLVLLAIVAVFSFFYNNKAKLEVKKVRISPLIDGIQDDLWNETNWTMIERSNIAKFGKSDLSARFKVLYDNNNFYFLFDVTDDIRYRRPLPKSALEARYNFFCPTKDVEWPDKNDCIIVSFDTEKAHEVGSDRSFMFVYDYDVVTKAGTIDIIKEIRLRQKKYQGGYIMEISMPFKLLDLTPDRGISVISKVTVIDNDGNIILPYTMPRSSGFLTWGNKGTGRFVLID</sequence>
<keyword evidence="1" id="KW-0472">Membrane</keyword>
<dbReference type="GO" id="GO:0004553">
    <property type="term" value="F:hydrolase activity, hydrolyzing O-glycosyl compounds"/>
    <property type="evidence" value="ECO:0007669"/>
    <property type="project" value="InterPro"/>
</dbReference>
<reference evidence="3 4" key="1">
    <citation type="submission" date="2019-02" db="EMBL/GenBank/DDBJ databases">
        <title>Pedobacter kyonggii whole genome sequence analysis.</title>
        <authorList>
            <person name="Dahal R.H."/>
        </authorList>
    </citation>
    <scope>NUCLEOTIDE SEQUENCE [LARGE SCALE GENOMIC DNA]</scope>
    <source>
        <strain evidence="3 4">K-4-11-1</strain>
    </source>
</reference>
<keyword evidence="1" id="KW-1133">Transmembrane helix</keyword>
<dbReference type="GO" id="GO:0016052">
    <property type="term" value="P:carbohydrate catabolic process"/>
    <property type="evidence" value="ECO:0007669"/>
    <property type="project" value="InterPro"/>
</dbReference>
<name>A0A4Q9HGH3_9SPHI</name>
<dbReference type="InterPro" id="IPR010502">
    <property type="entry name" value="Carb-bd_dom_fam9"/>
</dbReference>
<dbReference type="Gene3D" id="2.60.40.1190">
    <property type="match status" value="1"/>
</dbReference>
<evidence type="ECO:0000313" key="3">
    <source>
        <dbReference type="EMBL" id="TBO44307.1"/>
    </source>
</evidence>
<comment type="caution">
    <text evidence="3">The sequence shown here is derived from an EMBL/GenBank/DDBJ whole genome shotgun (WGS) entry which is preliminary data.</text>
</comment>
<accession>A0A4Q9HGH3</accession>
<feature type="transmembrane region" description="Helical" evidence="1">
    <location>
        <begin position="14"/>
        <end position="33"/>
    </location>
</feature>
<protein>
    <recommendedName>
        <fullName evidence="2">Carbohydrate-binding domain-containing protein</fullName>
    </recommendedName>
</protein>
<organism evidence="3 4">
    <name type="scientific">Pedobacter kyonggii</name>
    <dbReference type="NCBI Taxonomy" id="1926871"/>
    <lineage>
        <taxon>Bacteria</taxon>
        <taxon>Pseudomonadati</taxon>
        <taxon>Bacteroidota</taxon>
        <taxon>Sphingobacteriia</taxon>
        <taxon>Sphingobacteriales</taxon>
        <taxon>Sphingobacteriaceae</taxon>
        <taxon>Pedobacter</taxon>
    </lineage>
</organism>
<dbReference type="AlphaFoldDB" id="A0A4Q9HGH3"/>